<evidence type="ECO:0000313" key="4">
    <source>
        <dbReference type="Proteomes" id="UP000286077"/>
    </source>
</evidence>
<protein>
    <submittedName>
        <fullName evidence="3">ABC transporter substrate-binding protein</fullName>
    </submittedName>
</protein>
<dbReference type="InterPro" id="IPR002491">
    <property type="entry name" value="ABC_transptr_periplasmic_BD"/>
</dbReference>
<keyword evidence="1" id="KW-0732">Signal</keyword>
<dbReference type="Gene3D" id="3.40.50.1980">
    <property type="entry name" value="Nitrogenase molybdenum iron protein domain"/>
    <property type="match status" value="2"/>
</dbReference>
<name>A0AA92U4U1_9BACT</name>
<dbReference type="InterPro" id="IPR050902">
    <property type="entry name" value="ABC_Transporter_SBP"/>
</dbReference>
<feature type="domain" description="Fe/B12 periplasmic-binding" evidence="2">
    <location>
        <begin position="286"/>
        <end position="412"/>
    </location>
</feature>
<dbReference type="GO" id="GO:0071281">
    <property type="term" value="P:cellular response to iron ion"/>
    <property type="evidence" value="ECO:0007669"/>
    <property type="project" value="TreeGrafter"/>
</dbReference>
<gene>
    <name evidence="3" type="ORF">DWV60_07825</name>
</gene>
<feature type="signal peptide" evidence="1">
    <location>
        <begin position="1"/>
        <end position="20"/>
    </location>
</feature>
<dbReference type="Pfam" id="PF01497">
    <property type="entry name" value="Peripla_BP_2"/>
    <property type="match status" value="1"/>
</dbReference>
<dbReference type="AlphaFoldDB" id="A0AA92U4U1"/>
<feature type="chain" id="PRO_5041722364" evidence="1">
    <location>
        <begin position="21"/>
        <end position="450"/>
    </location>
</feature>
<dbReference type="SUPFAM" id="SSF53807">
    <property type="entry name" value="Helical backbone' metal receptor"/>
    <property type="match status" value="2"/>
</dbReference>
<dbReference type="EMBL" id="QSAQ01000017">
    <property type="protein sequence ID" value="RGW68041.1"/>
    <property type="molecule type" value="Genomic_DNA"/>
</dbReference>
<reference evidence="3 4" key="1">
    <citation type="submission" date="2018-08" db="EMBL/GenBank/DDBJ databases">
        <title>A genome reference for cultivated species of the human gut microbiota.</title>
        <authorList>
            <person name="Zou Y."/>
            <person name="Xue W."/>
            <person name="Luo G."/>
        </authorList>
    </citation>
    <scope>NUCLEOTIDE SEQUENCE [LARGE SCALE GENOMIC DNA]</scope>
    <source>
        <strain evidence="3 4">AF11-14</strain>
    </source>
</reference>
<accession>A0AA92U4U1</accession>
<evidence type="ECO:0000313" key="3">
    <source>
        <dbReference type="EMBL" id="RGW68041.1"/>
    </source>
</evidence>
<proteinExistence type="predicted"/>
<dbReference type="PANTHER" id="PTHR30535">
    <property type="entry name" value="VITAMIN B12-BINDING PROTEIN"/>
    <property type="match status" value="1"/>
</dbReference>
<evidence type="ECO:0000256" key="1">
    <source>
        <dbReference type="SAM" id="SignalP"/>
    </source>
</evidence>
<dbReference type="PROSITE" id="PS51257">
    <property type="entry name" value="PROKAR_LIPOPROTEIN"/>
    <property type="match status" value="1"/>
</dbReference>
<organism evidence="3 4">
    <name type="scientific">Segatella copri</name>
    <dbReference type="NCBI Taxonomy" id="165179"/>
    <lineage>
        <taxon>Bacteria</taxon>
        <taxon>Pseudomonadati</taxon>
        <taxon>Bacteroidota</taxon>
        <taxon>Bacteroidia</taxon>
        <taxon>Bacteroidales</taxon>
        <taxon>Prevotellaceae</taxon>
        <taxon>Segatella</taxon>
    </lineage>
</organism>
<dbReference type="Proteomes" id="UP000286077">
    <property type="component" value="Unassembled WGS sequence"/>
</dbReference>
<comment type="caution">
    <text evidence="3">The sequence shown here is derived from an EMBL/GenBank/DDBJ whole genome shotgun (WGS) entry which is preliminary data.</text>
</comment>
<evidence type="ECO:0000259" key="2">
    <source>
        <dbReference type="Pfam" id="PF01497"/>
    </source>
</evidence>
<sequence>MIMKKLYILLCGATVALLMAACQGGKTAAADAEAGDTLEMKYAKLLTIVKHGDGEEASDEAEDVDYQYAEAIIVNPWKAGTMLHRYILIPKGEEGDKTVARLALQRTSGMGCTTDTVRTPVERSAVFIAPHCQLMYELGCQQAIRGVCDLNYINIPDVRKRAASAGNASSGNASAQNSIVDCGSSMAPDIERIIALKPEAILVSPFENSGGYGKLDKLHIPIIEAADYMESSPLGRAEWMKFYGMLFGRAKNISTTAAVEASMTAAGKASEATAVEASEATLPASCELRADSLFAQIEKEYLDLKAEAGKLPKGLSILTERKTGGVWYVPGGQSTIGILLKDANARYIFSDDKHSGSLPMSPEQILAKGSQVDVWAFKYFGGAPLSQAQLLQEYDGYKALAAFNRGNIYQVDTSTVPYFELTSFHPELLLREFIILAHGSRFGKLRFYKK</sequence>
<dbReference type="PANTHER" id="PTHR30535:SF34">
    <property type="entry name" value="MOLYBDATE-BINDING PROTEIN MOLA"/>
    <property type="match status" value="1"/>
</dbReference>